<accession>X0TTV6</accession>
<proteinExistence type="predicted"/>
<evidence type="ECO:0008006" key="2">
    <source>
        <dbReference type="Google" id="ProtNLM"/>
    </source>
</evidence>
<feature type="non-terminal residue" evidence="1">
    <location>
        <position position="1"/>
    </location>
</feature>
<gene>
    <name evidence="1" type="ORF">S01H1_03705</name>
</gene>
<comment type="caution">
    <text evidence="1">The sequence shown here is derived from an EMBL/GenBank/DDBJ whole genome shotgun (WGS) entry which is preliminary data.</text>
</comment>
<name>X0TTV6_9ZZZZ</name>
<organism evidence="1">
    <name type="scientific">marine sediment metagenome</name>
    <dbReference type="NCBI Taxonomy" id="412755"/>
    <lineage>
        <taxon>unclassified sequences</taxon>
        <taxon>metagenomes</taxon>
        <taxon>ecological metagenomes</taxon>
    </lineage>
</organism>
<evidence type="ECO:0000313" key="1">
    <source>
        <dbReference type="EMBL" id="GAF79545.1"/>
    </source>
</evidence>
<protein>
    <recommendedName>
        <fullName evidence="2">HEAT repeat domain-containing protein</fullName>
    </recommendedName>
</protein>
<dbReference type="EMBL" id="BARS01001998">
    <property type="protein sequence ID" value="GAF79545.1"/>
    <property type="molecule type" value="Genomic_DNA"/>
</dbReference>
<dbReference type="AlphaFoldDB" id="X0TTV6"/>
<sequence length="180" mass="19404">ARDPAVRAGNAELLHKLILAPEDDFRAGFDGILGGYLLLDPTSGLSLIESRYLANPQAAVGDVRHAQAALRFYHEYGHELSAQQLSTAVRRLLARPEFAESAIVDLARWQDWDALPEVTSLFTKAGFAQPAVRRAVVGYLLECPEQRARLALASLRALDAAGVAEAEQVLSTTGSVPQAS</sequence>
<reference evidence="1" key="1">
    <citation type="journal article" date="2014" name="Front. Microbiol.">
        <title>High frequency of phylogenetically diverse reductive dehalogenase-homologous genes in deep subseafloor sedimentary metagenomes.</title>
        <authorList>
            <person name="Kawai M."/>
            <person name="Futagami T."/>
            <person name="Toyoda A."/>
            <person name="Takaki Y."/>
            <person name="Nishi S."/>
            <person name="Hori S."/>
            <person name="Arai W."/>
            <person name="Tsubouchi T."/>
            <person name="Morono Y."/>
            <person name="Uchiyama I."/>
            <person name="Ito T."/>
            <person name="Fujiyama A."/>
            <person name="Inagaki F."/>
            <person name="Takami H."/>
        </authorList>
    </citation>
    <scope>NUCLEOTIDE SEQUENCE</scope>
    <source>
        <strain evidence="1">Expedition CK06-06</strain>
    </source>
</reference>